<sequence>MEIRLQKYLADAGIASRRKCESYIVEGKVSVNGRVVKELGSKIEPDKDIVKYNGRVVKNNSHLIYIMLNKPTGYITSVSDEKGRKTVMDLIDINTRVYPIGRLDYNTSGLLLLTNDGDLTYKLTHPKHEVEKKYIVTVKGVPSEEKLNELRKGTDLGVYKTSHSKISVLQSSKDKTKLKVVIHEGKNRQVRKMFEHIGCPVIKLQRAAIGKLKIDGLSQGKYRHLSKEELNYIKKL</sequence>
<dbReference type="Proteomes" id="UP000677305">
    <property type="component" value="Chromosome"/>
</dbReference>
<name>A0A8J8MFD0_9FIRM</name>
<dbReference type="OrthoDB" id="9807213at2"/>
<dbReference type="PANTHER" id="PTHR47683">
    <property type="entry name" value="PSEUDOURIDINE SYNTHASE FAMILY PROTEIN-RELATED"/>
    <property type="match status" value="1"/>
</dbReference>
<dbReference type="Gene3D" id="3.30.70.1560">
    <property type="entry name" value="Alpha-L RNA-binding motif"/>
    <property type="match status" value="1"/>
</dbReference>
<evidence type="ECO:0000256" key="5">
    <source>
        <dbReference type="RuleBase" id="RU003887"/>
    </source>
</evidence>
<comment type="similarity">
    <text evidence="1 5">Belongs to the pseudouridine synthase RsuA family.</text>
</comment>
<dbReference type="AlphaFoldDB" id="A0A8J8MFD0"/>
<evidence type="ECO:0000313" key="7">
    <source>
        <dbReference type="EMBL" id="QUH31783.1"/>
    </source>
</evidence>
<keyword evidence="2 4" id="KW-0694">RNA-binding</keyword>
<dbReference type="SUPFAM" id="SSF55120">
    <property type="entry name" value="Pseudouridine synthase"/>
    <property type="match status" value="1"/>
</dbReference>
<evidence type="ECO:0000256" key="1">
    <source>
        <dbReference type="ARBA" id="ARBA00008348"/>
    </source>
</evidence>
<dbReference type="Gene3D" id="3.10.290.10">
    <property type="entry name" value="RNA-binding S4 domain"/>
    <property type="match status" value="1"/>
</dbReference>
<dbReference type="RefSeq" id="WP_113674879.1">
    <property type="nucleotide sequence ID" value="NZ_CAJXUH010000010.1"/>
</dbReference>
<dbReference type="FunFam" id="3.10.290.10:FF:000003">
    <property type="entry name" value="Pseudouridine synthase"/>
    <property type="match status" value="1"/>
</dbReference>
<dbReference type="PROSITE" id="PS01149">
    <property type="entry name" value="PSI_RSU"/>
    <property type="match status" value="1"/>
</dbReference>
<dbReference type="PROSITE" id="PS50889">
    <property type="entry name" value="S4"/>
    <property type="match status" value="1"/>
</dbReference>
<dbReference type="InterPro" id="IPR006145">
    <property type="entry name" value="PsdUridine_synth_RsuA/RluA"/>
</dbReference>
<dbReference type="InterPro" id="IPR050343">
    <property type="entry name" value="RsuA_PseudoU_synthase"/>
</dbReference>
<feature type="domain" description="RNA-binding S4" evidence="6">
    <location>
        <begin position="3"/>
        <end position="62"/>
    </location>
</feature>
<dbReference type="KEGG" id="vgu:HYG85_23755"/>
<reference evidence="7 8" key="1">
    <citation type="submission" date="2020-07" db="EMBL/GenBank/DDBJ databases">
        <title>Vallitalea guaymasensis genome.</title>
        <authorList>
            <person name="Postec A."/>
        </authorList>
    </citation>
    <scope>NUCLEOTIDE SEQUENCE [LARGE SCALE GENOMIC DNA]</scope>
    <source>
        <strain evidence="7 8">Ra1766G1</strain>
    </source>
</reference>
<dbReference type="InterPro" id="IPR018496">
    <property type="entry name" value="PsdUridine_synth_RsuA/RluB_CS"/>
</dbReference>
<protein>
    <recommendedName>
        <fullName evidence="5">Pseudouridine synthase</fullName>
        <ecNumber evidence="5">5.4.99.-</ecNumber>
    </recommendedName>
</protein>
<dbReference type="PANTHER" id="PTHR47683:SF2">
    <property type="entry name" value="RNA-BINDING S4 DOMAIN-CONTAINING PROTEIN"/>
    <property type="match status" value="1"/>
</dbReference>
<dbReference type="NCBIfam" id="TIGR00093">
    <property type="entry name" value="pseudouridine synthase"/>
    <property type="match status" value="1"/>
</dbReference>
<evidence type="ECO:0000256" key="2">
    <source>
        <dbReference type="ARBA" id="ARBA00022884"/>
    </source>
</evidence>
<proteinExistence type="inferred from homology"/>
<evidence type="ECO:0000256" key="4">
    <source>
        <dbReference type="PROSITE-ProRule" id="PRU00182"/>
    </source>
</evidence>
<keyword evidence="3 5" id="KW-0413">Isomerase</keyword>
<accession>A0A8J8MFD0</accession>
<dbReference type="GO" id="GO:0003723">
    <property type="term" value="F:RNA binding"/>
    <property type="evidence" value="ECO:0007669"/>
    <property type="project" value="UniProtKB-KW"/>
</dbReference>
<dbReference type="InterPro" id="IPR020103">
    <property type="entry name" value="PsdUridine_synth_cat_dom_sf"/>
</dbReference>
<dbReference type="InterPro" id="IPR020094">
    <property type="entry name" value="TruA/RsuA/RluB/E/F_N"/>
</dbReference>
<evidence type="ECO:0000313" key="8">
    <source>
        <dbReference type="Proteomes" id="UP000677305"/>
    </source>
</evidence>
<dbReference type="EC" id="5.4.99.-" evidence="5"/>
<dbReference type="SMART" id="SM00363">
    <property type="entry name" value="S4"/>
    <property type="match status" value="1"/>
</dbReference>
<dbReference type="InterPro" id="IPR000748">
    <property type="entry name" value="PsdUridine_synth_RsuA/RluB/E/F"/>
</dbReference>
<dbReference type="InterPro" id="IPR036986">
    <property type="entry name" value="S4_RNA-bd_sf"/>
</dbReference>
<dbReference type="InterPro" id="IPR042092">
    <property type="entry name" value="PsdUridine_s_RsuA/RluB/E/F_cat"/>
</dbReference>
<dbReference type="Pfam" id="PF01479">
    <property type="entry name" value="S4"/>
    <property type="match status" value="1"/>
</dbReference>
<dbReference type="GO" id="GO:0120159">
    <property type="term" value="F:rRNA pseudouridine synthase activity"/>
    <property type="evidence" value="ECO:0007669"/>
    <property type="project" value="UniProtKB-ARBA"/>
</dbReference>
<dbReference type="GO" id="GO:0005829">
    <property type="term" value="C:cytosol"/>
    <property type="evidence" value="ECO:0007669"/>
    <property type="project" value="UniProtKB-ARBA"/>
</dbReference>
<dbReference type="CDD" id="cd02870">
    <property type="entry name" value="PseudoU_synth_RsuA_like"/>
    <property type="match status" value="1"/>
</dbReference>
<dbReference type="Gene3D" id="3.30.70.580">
    <property type="entry name" value="Pseudouridine synthase I, catalytic domain, N-terminal subdomain"/>
    <property type="match status" value="1"/>
</dbReference>
<organism evidence="7 8">
    <name type="scientific">Vallitalea guaymasensis</name>
    <dbReference type="NCBI Taxonomy" id="1185412"/>
    <lineage>
        <taxon>Bacteria</taxon>
        <taxon>Bacillati</taxon>
        <taxon>Bacillota</taxon>
        <taxon>Clostridia</taxon>
        <taxon>Lachnospirales</taxon>
        <taxon>Vallitaleaceae</taxon>
        <taxon>Vallitalea</taxon>
    </lineage>
</organism>
<dbReference type="InterPro" id="IPR002942">
    <property type="entry name" value="S4_RNA-bd"/>
</dbReference>
<evidence type="ECO:0000259" key="6">
    <source>
        <dbReference type="SMART" id="SM00363"/>
    </source>
</evidence>
<dbReference type="CDD" id="cd00165">
    <property type="entry name" value="S4"/>
    <property type="match status" value="1"/>
</dbReference>
<dbReference type="Pfam" id="PF00849">
    <property type="entry name" value="PseudoU_synth_2"/>
    <property type="match status" value="1"/>
</dbReference>
<dbReference type="GO" id="GO:0000455">
    <property type="term" value="P:enzyme-directed rRNA pseudouridine synthesis"/>
    <property type="evidence" value="ECO:0007669"/>
    <property type="project" value="UniProtKB-ARBA"/>
</dbReference>
<evidence type="ECO:0000256" key="3">
    <source>
        <dbReference type="ARBA" id="ARBA00023235"/>
    </source>
</evidence>
<keyword evidence="8" id="KW-1185">Reference proteome</keyword>
<dbReference type="FunFam" id="3.30.70.1560:FF:000001">
    <property type="entry name" value="Pseudouridine synthase"/>
    <property type="match status" value="1"/>
</dbReference>
<dbReference type="SUPFAM" id="SSF55174">
    <property type="entry name" value="Alpha-L RNA-binding motif"/>
    <property type="match status" value="1"/>
</dbReference>
<gene>
    <name evidence="7" type="ORF">HYG85_23755</name>
</gene>
<dbReference type="EMBL" id="CP058561">
    <property type="protein sequence ID" value="QUH31783.1"/>
    <property type="molecule type" value="Genomic_DNA"/>
</dbReference>